<evidence type="ECO:0000256" key="1">
    <source>
        <dbReference type="SAM" id="SignalP"/>
    </source>
</evidence>
<dbReference type="EMBL" id="JAADJG010000115">
    <property type="protein sequence ID" value="KAF4454834.1"/>
    <property type="molecule type" value="Genomic_DNA"/>
</dbReference>
<feature type="signal peptide" evidence="1">
    <location>
        <begin position="1"/>
        <end position="16"/>
    </location>
</feature>
<feature type="chain" id="PRO_5034834987" evidence="1">
    <location>
        <begin position="17"/>
        <end position="385"/>
    </location>
</feature>
<evidence type="ECO:0000313" key="3">
    <source>
        <dbReference type="Proteomes" id="UP000605986"/>
    </source>
</evidence>
<gene>
    <name evidence="2" type="ORF">F53441_2704</name>
</gene>
<protein>
    <submittedName>
        <fullName evidence="2">Uncharacterized protein</fullName>
    </submittedName>
</protein>
<proteinExistence type="predicted"/>
<organism evidence="2 3">
    <name type="scientific">Fusarium austroafricanum</name>
    <dbReference type="NCBI Taxonomy" id="2364996"/>
    <lineage>
        <taxon>Eukaryota</taxon>
        <taxon>Fungi</taxon>
        <taxon>Dikarya</taxon>
        <taxon>Ascomycota</taxon>
        <taxon>Pezizomycotina</taxon>
        <taxon>Sordariomycetes</taxon>
        <taxon>Hypocreomycetidae</taxon>
        <taxon>Hypocreales</taxon>
        <taxon>Nectriaceae</taxon>
        <taxon>Fusarium</taxon>
        <taxon>Fusarium concolor species complex</taxon>
    </lineage>
</organism>
<dbReference type="AlphaFoldDB" id="A0A8H4KSA1"/>
<sequence length="385" mass="40181">MRAITIAGFILGIATGVPNSKKAGLDAPSNDIALDAGLSNDTVTVPGLSNLKDRSEPIADADLIRLTEEDLEEVIHAAPDLARSRPKSFCKLISVIVTLAHEQTEASAFCSSYLDIPVIITTETSTSFTTYVFPLTHIIPLTIIRTIDATATVTSGTFTITDATTTATETTVDTVTVSTAITNTVTVTATIEAVSTSTPCASPTVAVLQNTVQQDTGLQDPALQDAKFLKSIKTHHSLQNRGVTSATSVPTPSCLKFHKGGRKILSSACSCLLVSTSTTTTTLVMDEPTTTTAITTVPTTTTQFDKITVISTSTDVETVTVNATSITVTVVLLTPSTFNIYAVSGNAQYNGALFSDSGGGTIGVTIPGFIPPRFSDSKPQTAVPS</sequence>
<keyword evidence="3" id="KW-1185">Reference proteome</keyword>
<comment type="caution">
    <text evidence="2">The sequence shown here is derived from an EMBL/GenBank/DDBJ whole genome shotgun (WGS) entry which is preliminary data.</text>
</comment>
<reference evidence="2" key="1">
    <citation type="submission" date="2020-01" db="EMBL/GenBank/DDBJ databases">
        <title>Identification and distribution of gene clusters putatively required for synthesis of sphingolipid metabolism inhibitors in phylogenetically diverse species of the filamentous fungus Fusarium.</title>
        <authorList>
            <person name="Kim H.-S."/>
            <person name="Busman M."/>
            <person name="Brown D.W."/>
            <person name="Divon H."/>
            <person name="Uhlig S."/>
            <person name="Proctor R.H."/>
        </authorList>
    </citation>
    <scope>NUCLEOTIDE SEQUENCE</scope>
    <source>
        <strain evidence="2">NRRL 53441</strain>
    </source>
</reference>
<evidence type="ECO:0000313" key="2">
    <source>
        <dbReference type="EMBL" id="KAF4454834.1"/>
    </source>
</evidence>
<dbReference type="Proteomes" id="UP000605986">
    <property type="component" value="Unassembled WGS sequence"/>
</dbReference>
<name>A0A8H4KSA1_9HYPO</name>
<accession>A0A8H4KSA1</accession>
<keyword evidence="1" id="KW-0732">Signal</keyword>